<keyword evidence="3" id="KW-1185">Reference proteome</keyword>
<evidence type="ECO:0000256" key="1">
    <source>
        <dbReference type="SAM" id="MobiDB-lite"/>
    </source>
</evidence>
<evidence type="ECO:0000313" key="3">
    <source>
        <dbReference type="Proteomes" id="UP000007266"/>
    </source>
</evidence>
<sequence length="129" mass="13896">MLSPNYSETLLTFLRELSISSRNRKGAAIAEMQMDAASAGAATNVNPSNRVEGDAVLLLLLVPACDTHLFALNVDLENVREPNKEPRRVQAGNDGARGPYGRPGGSGQTIDEDCRWRGDASEIRPSTTN</sequence>
<dbReference type="HOGENOM" id="CLU_1951547_0_0_1"/>
<accession>D2A0R6</accession>
<dbReference type="Proteomes" id="UP000007266">
    <property type="component" value="Linkage group 4"/>
</dbReference>
<feature type="region of interest" description="Disordered" evidence="1">
    <location>
        <begin position="80"/>
        <end position="129"/>
    </location>
</feature>
<feature type="compositionally biased region" description="Basic and acidic residues" evidence="1">
    <location>
        <begin position="112"/>
        <end position="122"/>
    </location>
</feature>
<reference evidence="2 3" key="2">
    <citation type="journal article" date="2010" name="Nucleic Acids Res.">
        <title>BeetleBase in 2010: revisions to provide comprehensive genomic information for Tribolium castaneum.</title>
        <authorList>
            <person name="Kim H.S."/>
            <person name="Murphy T."/>
            <person name="Xia J."/>
            <person name="Caragea D."/>
            <person name="Park Y."/>
            <person name="Beeman R.W."/>
            <person name="Lorenzen M.D."/>
            <person name="Butcher S."/>
            <person name="Manak J.R."/>
            <person name="Brown S.J."/>
        </authorList>
    </citation>
    <scope>GENOME REANNOTATION</scope>
    <source>
        <strain evidence="2 3">Georgia GA2</strain>
    </source>
</reference>
<protein>
    <submittedName>
        <fullName evidence="2">Uncharacterized protein</fullName>
    </submittedName>
</protein>
<proteinExistence type="predicted"/>
<dbReference type="AlphaFoldDB" id="D2A0R6"/>
<gene>
    <name evidence="2" type="primary">AUGUSTUS-3.0.2_08258</name>
    <name evidence="2" type="ORF">TcasGA2_TC008258</name>
</gene>
<dbReference type="EMBL" id="KQ971338">
    <property type="protein sequence ID" value="EFA02552.1"/>
    <property type="molecule type" value="Genomic_DNA"/>
</dbReference>
<name>D2A0R6_TRICA</name>
<evidence type="ECO:0000313" key="2">
    <source>
        <dbReference type="EMBL" id="EFA02552.1"/>
    </source>
</evidence>
<dbReference type="InParanoid" id="D2A0R6"/>
<reference evidence="2 3" key="1">
    <citation type="journal article" date="2008" name="Nature">
        <title>The genome of the model beetle and pest Tribolium castaneum.</title>
        <authorList>
            <consortium name="Tribolium Genome Sequencing Consortium"/>
            <person name="Richards S."/>
            <person name="Gibbs R.A."/>
            <person name="Weinstock G.M."/>
            <person name="Brown S.J."/>
            <person name="Denell R."/>
            <person name="Beeman R.W."/>
            <person name="Gibbs R."/>
            <person name="Beeman R.W."/>
            <person name="Brown S.J."/>
            <person name="Bucher G."/>
            <person name="Friedrich M."/>
            <person name="Grimmelikhuijzen C.J."/>
            <person name="Klingler M."/>
            <person name="Lorenzen M."/>
            <person name="Richards S."/>
            <person name="Roth S."/>
            <person name="Schroder R."/>
            <person name="Tautz D."/>
            <person name="Zdobnov E.M."/>
            <person name="Muzny D."/>
            <person name="Gibbs R.A."/>
            <person name="Weinstock G.M."/>
            <person name="Attaway T."/>
            <person name="Bell S."/>
            <person name="Buhay C.J."/>
            <person name="Chandrabose M.N."/>
            <person name="Chavez D."/>
            <person name="Clerk-Blankenburg K.P."/>
            <person name="Cree A."/>
            <person name="Dao M."/>
            <person name="Davis C."/>
            <person name="Chacko J."/>
            <person name="Dinh H."/>
            <person name="Dugan-Rocha S."/>
            <person name="Fowler G."/>
            <person name="Garner T.T."/>
            <person name="Garnes J."/>
            <person name="Gnirke A."/>
            <person name="Hawes A."/>
            <person name="Hernandez J."/>
            <person name="Hines S."/>
            <person name="Holder M."/>
            <person name="Hume J."/>
            <person name="Jhangiani S.N."/>
            <person name="Joshi V."/>
            <person name="Khan Z.M."/>
            <person name="Jackson L."/>
            <person name="Kovar C."/>
            <person name="Kowis A."/>
            <person name="Lee S."/>
            <person name="Lewis L.R."/>
            <person name="Margolis J."/>
            <person name="Morgan M."/>
            <person name="Nazareth L.V."/>
            <person name="Nguyen N."/>
            <person name="Okwuonu G."/>
            <person name="Parker D."/>
            <person name="Richards S."/>
            <person name="Ruiz S.J."/>
            <person name="Santibanez J."/>
            <person name="Savard J."/>
            <person name="Scherer S.E."/>
            <person name="Schneider B."/>
            <person name="Sodergren E."/>
            <person name="Tautz D."/>
            <person name="Vattahil S."/>
            <person name="Villasana D."/>
            <person name="White C.S."/>
            <person name="Wright R."/>
            <person name="Park Y."/>
            <person name="Beeman R.W."/>
            <person name="Lord J."/>
            <person name="Oppert B."/>
            <person name="Lorenzen M."/>
            <person name="Brown S."/>
            <person name="Wang L."/>
            <person name="Savard J."/>
            <person name="Tautz D."/>
            <person name="Richards S."/>
            <person name="Weinstock G."/>
            <person name="Gibbs R.A."/>
            <person name="Liu Y."/>
            <person name="Worley K."/>
            <person name="Weinstock G."/>
            <person name="Elsik C.G."/>
            <person name="Reese J.T."/>
            <person name="Elhaik E."/>
            <person name="Landan G."/>
            <person name="Graur D."/>
            <person name="Arensburger P."/>
            <person name="Atkinson P."/>
            <person name="Beeman R.W."/>
            <person name="Beidler J."/>
            <person name="Brown S.J."/>
            <person name="Demuth J.P."/>
            <person name="Drury D.W."/>
            <person name="Du Y.Z."/>
            <person name="Fujiwara H."/>
            <person name="Lorenzen M."/>
            <person name="Maselli V."/>
            <person name="Osanai M."/>
            <person name="Park Y."/>
            <person name="Robertson H.M."/>
            <person name="Tu Z."/>
            <person name="Wang J.J."/>
            <person name="Wang S."/>
            <person name="Richards S."/>
            <person name="Song H."/>
            <person name="Zhang L."/>
            <person name="Sodergren E."/>
            <person name="Werner D."/>
            <person name="Stanke M."/>
            <person name="Morgenstern B."/>
            <person name="Solovyev V."/>
            <person name="Kosarev P."/>
            <person name="Brown G."/>
            <person name="Chen H.C."/>
            <person name="Ermolaeva O."/>
            <person name="Hlavina W."/>
            <person name="Kapustin Y."/>
            <person name="Kiryutin B."/>
            <person name="Kitts P."/>
            <person name="Maglott D."/>
            <person name="Pruitt K."/>
            <person name="Sapojnikov V."/>
            <person name="Souvorov A."/>
            <person name="Mackey A.J."/>
            <person name="Waterhouse R.M."/>
            <person name="Wyder S."/>
            <person name="Zdobnov E.M."/>
            <person name="Zdobnov E.M."/>
            <person name="Wyder S."/>
            <person name="Kriventseva E.V."/>
            <person name="Kadowaki T."/>
            <person name="Bork P."/>
            <person name="Aranda M."/>
            <person name="Bao R."/>
            <person name="Beermann A."/>
            <person name="Berns N."/>
            <person name="Bolognesi R."/>
            <person name="Bonneton F."/>
            <person name="Bopp D."/>
            <person name="Brown S.J."/>
            <person name="Bucher G."/>
            <person name="Butts T."/>
            <person name="Chaumot A."/>
            <person name="Denell R.E."/>
            <person name="Ferrier D.E."/>
            <person name="Friedrich M."/>
            <person name="Gordon C.M."/>
            <person name="Jindra M."/>
            <person name="Klingler M."/>
            <person name="Lan Q."/>
            <person name="Lattorff H.M."/>
            <person name="Laudet V."/>
            <person name="von Levetsow C."/>
            <person name="Liu Z."/>
            <person name="Lutz R."/>
            <person name="Lynch J.A."/>
            <person name="da Fonseca R.N."/>
            <person name="Posnien N."/>
            <person name="Reuter R."/>
            <person name="Roth S."/>
            <person name="Savard J."/>
            <person name="Schinko J.B."/>
            <person name="Schmitt C."/>
            <person name="Schoppmeier M."/>
            <person name="Schroder R."/>
            <person name="Shippy T.D."/>
            <person name="Simonnet F."/>
            <person name="Marques-Souza H."/>
            <person name="Tautz D."/>
            <person name="Tomoyasu Y."/>
            <person name="Trauner J."/>
            <person name="Van der Zee M."/>
            <person name="Vervoort M."/>
            <person name="Wittkopp N."/>
            <person name="Wimmer E.A."/>
            <person name="Yang X."/>
            <person name="Jones A.K."/>
            <person name="Sattelle D.B."/>
            <person name="Ebert P.R."/>
            <person name="Nelson D."/>
            <person name="Scott J.G."/>
            <person name="Beeman R.W."/>
            <person name="Muthukrishnan S."/>
            <person name="Kramer K.J."/>
            <person name="Arakane Y."/>
            <person name="Beeman R.W."/>
            <person name="Zhu Q."/>
            <person name="Hogenkamp D."/>
            <person name="Dixit R."/>
            <person name="Oppert B."/>
            <person name="Jiang H."/>
            <person name="Zou Z."/>
            <person name="Marshall J."/>
            <person name="Elpidina E."/>
            <person name="Vinokurov K."/>
            <person name="Oppert C."/>
            <person name="Zou Z."/>
            <person name="Evans J."/>
            <person name="Lu Z."/>
            <person name="Zhao P."/>
            <person name="Sumathipala N."/>
            <person name="Altincicek B."/>
            <person name="Vilcinskas A."/>
            <person name="Williams M."/>
            <person name="Hultmark D."/>
            <person name="Hetru C."/>
            <person name="Jiang H."/>
            <person name="Grimmelikhuijzen C.J."/>
            <person name="Hauser F."/>
            <person name="Cazzamali G."/>
            <person name="Williamson M."/>
            <person name="Park Y."/>
            <person name="Li B."/>
            <person name="Tanaka Y."/>
            <person name="Predel R."/>
            <person name="Neupert S."/>
            <person name="Schachtner J."/>
            <person name="Verleyen P."/>
            <person name="Raible F."/>
            <person name="Bork P."/>
            <person name="Friedrich M."/>
            <person name="Walden K.K."/>
            <person name="Robertson H.M."/>
            <person name="Angeli S."/>
            <person name="Foret S."/>
            <person name="Bucher G."/>
            <person name="Schuetz S."/>
            <person name="Maleszka R."/>
            <person name="Wimmer E.A."/>
            <person name="Beeman R.W."/>
            <person name="Lorenzen M."/>
            <person name="Tomoyasu Y."/>
            <person name="Miller S.C."/>
            <person name="Grossmann D."/>
            <person name="Bucher G."/>
        </authorList>
    </citation>
    <scope>NUCLEOTIDE SEQUENCE [LARGE SCALE GENOMIC DNA]</scope>
    <source>
        <strain evidence="2 3">Georgia GA2</strain>
    </source>
</reference>
<organism evidence="2 3">
    <name type="scientific">Tribolium castaneum</name>
    <name type="common">Red flour beetle</name>
    <dbReference type="NCBI Taxonomy" id="7070"/>
    <lineage>
        <taxon>Eukaryota</taxon>
        <taxon>Metazoa</taxon>
        <taxon>Ecdysozoa</taxon>
        <taxon>Arthropoda</taxon>
        <taxon>Hexapoda</taxon>
        <taxon>Insecta</taxon>
        <taxon>Pterygota</taxon>
        <taxon>Neoptera</taxon>
        <taxon>Endopterygota</taxon>
        <taxon>Coleoptera</taxon>
        <taxon>Polyphaga</taxon>
        <taxon>Cucujiformia</taxon>
        <taxon>Tenebrionidae</taxon>
        <taxon>Tenebrionidae incertae sedis</taxon>
        <taxon>Tribolium</taxon>
    </lineage>
</organism>